<accession>A0A0N4V0E1</accession>
<organism evidence="4">
    <name type="scientific">Enterobius vermicularis</name>
    <name type="common">Human pinworm</name>
    <dbReference type="NCBI Taxonomy" id="51028"/>
    <lineage>
        <taxon>Eukaryota</taxon>
        <taxon>Metazoa</taxon>
        <taxon>Ecdysozoa</taxon>
        <taxon>Nematoda</taxon>
        <taxon>Chromadorea</taxon>
        <taxon>Rhabditida</taxon>
        <taxon>Spirurina</taxon>
        <taxon>Oxyuridomorpha</taxon>
        <taxon>Oxyuroidea</taxon>
        <taxon>Oxyuridae</taxon>
        <taxon>Enterobius</taxon>
    </lineage>
</organism>
<evidence type="ECO:0000313" key="2">
    <source>
        <dbReference type="EMBL" id="VDD87946.1"/>
    </source>
</evidence>
<evidence type="ECO:0000313" key="3">
    <source>
        <dbReference type="Proteomes" id="UP000274131"/>
    </source>
</evidence>
<evidence type="ECO:0000313" key="4">
    <source>
        <dbReference type="WBParaSite" id="EVEC_0000338101-mRNA-1"/>
    </source>
</evidence>
<dbReference type="Proteomes" id="UP000274131">
    <property type="component" value="Unassembled WGS sequence"/>
</dbReference>
<dbReference type="AlphaFoldDB" id="A0A0N4V0E1"/>
<gene>
    <name evidence="2" type="ORF">EVEC_LOCUS3089</name>
</gene>
<feature type="compositionally biased region" description="Basic and acidic residues" evidence="1">
    <location>
        <begin position="75"/>
        <end position="90"/>
    </location>
</feature>
<protein>
    <submittedName>
        <fullName evidence="4">ZP domain-containing protein</fullName>
    </submittedName>
</protein>
<feature type="region of interest" description="Disordered" evidence="1">
    <location>
        <begin position="75"/>
        <end position="99"/>
    </location>
</feature>
<sequence length="130" mass="14763">ILNSGSSFSSSSTILVQFLPQYRRVEGASFYCNFKIRNCPMKLSLDQCATIDKEMANVAAVEVYGCGGADVFDDQQKQKERQKRQVEKNQKVPLPGNWDDNPDKFLLELGGVYSTADRREIFRRDEEGTK</sequence>
<reference evidence="4" key="1">
    <citation type="submission" date="2017-02" db="UniProtKB">
        <authorList>
            <consortium name="WormBaseParasite"/>
        </authorList>
    </citation>
    <scope>IDENTIFICATION</scope>
</reference>
<proteinExistence type="predicted"/>
<dbReference type="OrthoDB" id="289228at2759"/>
<name>A0A0N4V0E1_ENTVE</name>
<dbReference type="EMBL" id="UXUI01007506">
    <property type="protein sequence ID" value="VDD87946.1"/>
    <property type="molecule type" value="Genomic_DNA"/>
</dbReference>
<keyword evidence="3" id="KW-1185">Reference proteome</keyword>
<dbReference type="WBParaSite" id="EVEC_0000338101-mRNA-1">
    <property type="protein sequence ID" value="EVEC_0000338101-mRNA-1"/>
    <property type="gene ID" value="EVEC_0000338101"/>
</dbReference>
<evidence type="ECO:0000256" key="1">
    <source>
        <dbReference type="SAM" id="MobiDB-lite"/>
    </source>
</evidence>
<reference evidence="2 3" key="2">
    <citation type="submission" date="2018-10" db="EMBL/GenBank/DDBJ databases">
        <authorList>
            <consortium name="Pathogen Informatics"/>
        </authorList>
    </citation>
    <scope>NUCLEOTIDE SEQUENCE [LARGE SCALE GENOMIC DNA]</scope>
</reference>